<dbReference type="PROSITE" id="PS51898">
    <property type="entry name" value="TYR_RECOMBINASE"/>
    <property type="match status" value="1"/>
</dbReference>
<dbReference type="InterPro" id="IPR002104">
    <property type="entry name" value="Integrase_catalytic"/>
</dbReference>
<dbReference type="GO" id="GO:0006310">
    <property type="term" value="P:DNA recombination"/>
    <property type="evidence" value="ECO:0007669"/>
    <property type="project" value="UniProtKB-KW"/>
</dbReference>
<dbReference type="Gene3D" id="1.10.443.10">
    <property type="entry name" value="Intergrase catalytic core"/>
    <property type="match status" value="1"/>
</dbReference>
<reference evidence="3" key="1">
    <citation type="submission" date="2021-10" db="EMBL/GenBank/DDBJ databases">
        <title>Collection of gut derived symbiotic bacterial strains cultured from healthy donors.</title>
        <authorList>
            <person name="Lin H."/>
            <person name="Littmann E."/>
            <person name="Kohout C."/>
            <person name="Pamer E.G."/>
        </authorList>
    </citation>
    <scope>NUCLEOTIDE SEQUENCE</scope>
    <source>
        <strain evidence="3">DFI.5.2</strain>
    </source>
</reference>
<dbReference type="AlphaFoldDB" id="A0AAW4VEY3"/>
<evidence type="ECO:0000313" key="4">
    <source>
        <dbReference type="Proteomes" id="UP001197827"/>
    </source>
</evidence>
<protein>
    <submittedName>
        <fullName evidence="3">Tyrosine-type recombinase/integrase</fullName>
    </submittedName>
</protein>
<evidence type="ECO:0000256" key="1">
    <source>
        <dbReference type="ARBA" id="ARBA00023172"/>
    </source>
</evidence>
<keyword evidence="1" id="KW-0233">DNA recombination</keyword>
<sequence length="293" mass="34779">MGFELKICARRLRSFASYTRSLDYTGYISKDIALKWCCMGTDSSKTKGRRLEMLRPFLQFAHIKNENNEIIYNQIFPNVRKRPNPHIYTEEEVLILIEKCKELYSPDQLRIKSMQTVLGLLWSTGMRPNEVASLKYKDFDIENNLIKIHDTKLHKDRTIPIHESVSIKIKEYILFLNDHKIYPNENDTLFYTTNQKPFSLSKIQYTFKLIRCGITHEDSDYTNVRLYDFRHSFASRTIYQWLNNKEDVNAKLYILSCYLGHSKPEDTYWYLSSSILLMDLVSNRYEKMVGDLK</sequence>
<evidence type="ECO:0000259" key="2">
    <source>
        <dbReference type="PROSITE" id="PS51898"/>
    </source>
</evidence>
<dbReference type="RefSeq" id="WP_147358033.1">
    <property type="nucleotide sequence ID" value="NZ_JAJDKQ010000015.1"/>
</dbReference>
<dbReference type="InterPro" id="IPR050090">
    <property type="entry name" value="Tyrosine_recombinase_XerCD"/>
</dbReference>
<dbReference type="Proteomes" id="UP001197827">
    <property type="component" value="Unassembled WGS sequence"/>
</dbReference>
<comment type="caution">
    <text evidence="3">The sequence shown here is derived from an EMBL/GenBank/DDBJ whole genome shotgun (WGS) entry which is preliminary data.</text>
</comment>
<dbReference type="GO" id="GO:0003677">
    <property type="term" value="F:DNA binding"/>
    <property type="evidence" value="ECO:0007669"/>
    <property type="project" value="InterPro"/>
</dbReference>
<evidence type="ECO:0000313" key="3">
    <source>
        <dbReference type="EMBL" id="MCB8562017.1"/>
    </source>
</evidence>
<name>A0AAW4VEY3_9FIRM</name>
<dbReference type="PANTHER" id="PTHR30349:SF64">
    <property type="entry name" value="PROPHAGE INTEGRASE INTD-RELATED"/>
    <property type="match status" value="1"/>
</dbReference>
<dbReference type="InterPro" id="IPR013762">
    <property type="entry name" value="Integrase-like_cat_sf"/>
</dbReference>
<organism evidence="3 4">
    <name type="scientific">Faecalibacillus intestinalis</name>
    <dbReference type="NCBI Taxonomy" id="1982626"/>
    <lineage>
        <taxon>Bacteria</taxon>
        <taxon>Bacillati</taxon>
        <taxon>Bacillota</taxon>
        <taxon>Erysipelotrichia</taxon>
        <taxon>Erysipelotrichales</taxon>
        <taxon>Coprobacillaceae</taxon>
        <taxon>Faecalibacillus</taxon>
    </lineage>
</organism>
<dbReference type="InterPro" id="IPR011010">
    <property type="entry name" value="DNA_brk_join_enz"/>
</dbReference>
<gene>
    <name evidence="3" type="ORF">LJD74_08380</name>
</gene>
<accession>A0AAW4VEY3</accession>
<dbReference type="EMBL" id="JAJDKQ010000015">
    <property type="protein sequence ID" value="MCB8562017.1"/>
    <property type="molecule type" value="Genomic_DNA"/>
</dbReference>
<feature type="domain" description="Tyr recombinase" evidence="2">
    <location>
        <begin position="83"/>
        <end position="283"/>
    </location>
</feature>
<dbReference type="GO" id="GO:0015074">
    <property type="term" value="P:DNA integration"/>
    <property type="evidence" value="ECO:0007669"/>
    <property type="project" value="InterPro"/>
</dbReference>
<proteinExistence type="predicted"/>
<dbReference type="PANTHER" id="PTHR30349">
    <property type="entry name" value="PHAGE INTEGRASE-RELATED"/>
    <property type="match status" value="1"/>
</dbReference>
<dbReference type="SUPFAM" id="SSF56349">
    <property type="entry name" value="DNA breaking-rejoining enzymes"/>
    <property type="match status" value="1"/>
</dbReference>
<dbReference type="Pfam" id="PF00589">
    <property type="entry name" value="Phage_integrase"/>
    <property type="match status" value="1"/>
</dbReference>